<feature type="region of interest" description="Disordered" evidence="11">
    <location>
        <begin position="202"/>
        <end position="228"/>
    </location>
</feature>
<dbReference type="InterPro" id="IPR041093">
    <property type="entry name" value="Dis3l2-like_C"/>
</dbReference>
<dbReference type="GO" id="GO:0000175">
    <property type="term" value="F:3'-5'-RNA exonuclease activity"/>
    <property type="evidence" value="ECO:0007669"/>
    <property type="project" value="TreeGrafter"/>
</dbReference>
<evidence type="ECO:0000256" key="11">
    <source>
        <dbReference type="SAM" id="MobiDB-lite"/>
    </source>
</evidence>
<evidence type="ECO:0000313" key="16">
    <source>
        <dbReference type="Proteomes" id="UP000663834"/>
    </source>
</evidence>
<dbReference type="GO" id="GO:0010587">
    <property type="term" value="P:miRNA catabolic process"/>
    <property type="evidence" value="ECO:0007669"/>
    <property type="project" value="TreeGrafter"/>
</dbReference>
<dbReference type="AlphaFoldDB" id="A0A816D8X2"/>
<dbReference type="Pfam" id="PF00773">
    <property type="entry name" value="RNB"/>
    <property type="match status" value="1"/>
</dbReference>
<dbReference type="Proteomes" id="UP000663834">
    <property type="component" value="Unassembled WGS sequence"/>
</dbReference>
<evidence type="ECO:0000256" key="8">
    <source>
        <dbReference type="ARBA" id="ARBA00022842"/>
    </source>
</evidence>
<dbReference type="Gene3D" id="2.40.50.690">
    <property type="match status" value="1"/>
</dbReference>
<dbReference type="GO" id="GO:0008266">
    <property type="term" value="F:poly(U) RNA binding"/>
    <property type="evidence" value="ECO:0007669"/>
    <property type="project" value="UniProtKB-ARBA"/>
</dbReference>
<evidence type="ECO:0000313" key="13">
    <source>
        <dbReference type="EMBL" id="CAF1163197.1"/>
    </source>
</evidence>
<proteinExistence type="inferred from homology"/>
<keyword evidence="3" id="KW-0963">Cytoplasm</keyword>
<dbReference type="Pfam" id="PF17216">
    <property type="entry name" value="Rrp44_CSD1"/>
    <property type="match status" value="1"/>
</dbReference>
<dbReference type="PANTHER" id="PTHR23355">
    <property type="entry name" value="RIBONUCLEASE"/>
    <property type="match status" value="1"/>
</dbReference>
<protein>
    <recommendedName>
        <fullName evidence="12">RNB domain-containing protein</fullName>
    </recommendedName>
</protein>
<dbReference type="InterPro" id="IPR001900">
    <property type="entry name" value="RNase_II/R"/>
</dbReference>
<keyword evidence="9" id="KW-0694">RNA-binding</keyword>
<evidence type="ECO:0000256" key="5">
    <source>
        <dbReference type="ARBA" id="ARBA00022723"/>
    </source>
</evidence>
<dbReference type="EMBL" id="CAJNRE010010065">
    <property type="protein sequence ID" value="CAF2087928.1"/>
    <property type="molecule type" value="Genomic_DNA"/>
</dbReference>
<feature type="region of interest" description="Disordered" evidence="11">
    <location>
        <begin position="66"/>
        <end position="104"/>
    </location>
</feature>
<dbReference type="InterPro" id="IPR033771">
    <property type="entry name" value="Rrp44_CSD1"/>
</dbReference>
<evidence type="ECO:0000256" key="9">
    <source>
        <dbReference type="ARBA" id="ARBA00022884"/>
    </source>
</evidence>
<dbReference type="SUPFAM" id="SSF50249">
    <property type="entry name" value="Nucleic acid-binding proteins"/>
    <property type="match status" value="2"/>
</dbReference>
<comment type="caution">
    <text evidence="14">The sequence shown here is derived from an EMBL/GenBank/DDBJ whole genome shotgun (WGS) entry which is preliminary data.</text>
</comment>
<name>A0A816D8X2_9BILA</name>
<feature type="compositionally biased region" description="Polar residues" evidence="11">
    <location>
        <begin position="1"/>
        <end position="39"/>
    </location>
</feature>
<gene>
    <name evidence="13" type="ORF">CJN711_LOCUS10120</name>
    <name evidence="14" type="ORF">KQP761_LOCUS26288</name>
    <name evidence="15" type="ORF">MBJ925_LOCUS19834</name>
</gene>
<dbReference type="Proteomes" id="UP000663855">
    <property type="component" value="Unassembled WGS sequence"/>
</dbReference>
<dbReference type="PROSITE" id="PS01175">
    <property type="entry name" value="RIBONUCLEASE_II"/>
    <property type="match status" value="1"/>
</dbReference>
<dbReference type="Gene3D" id="2.40.50.700">
    <property type="match status" value="1"/>
</dbReference>
<sequence length="916" mass="104711">MSNPPRFHYNQNYRGNSRSGRNASHQEQQTGNLHQNHSQPYIPGPQDGGFDTRAWGNYENYYPMQTQNNNTNSYYNNNNVQSRAGNQYSRPNNPQRKQPSSTPVVSCDQYLSEEQVLKDIATKKTIRGILRINAKQYTDAFISDPEDGPDFYIDNVRERNRALNLDDVAAEIKPKREWKVIPEYSALVENHIRAARNGNIPANDAQAKSMDNNQPQNSPTKRDNKRATINTLNQDNITLTDAIIEQIPTEYFQRTVKVVFLFRRRHSMKAAGLLRKMPDNNPNYALFSPMDSRIPRLMIPMNNCPPDFKDRPSDYEKSLFVAKIVDIPADKKFASGELLESLGDADTLEAQSKAILMENDIRDEEFSNEVIKCLPLDQDKWSIPNEEFSKRLDLRNQCIFTIDPATARDLDDALSCERLENGCYRIGVHIADVSYFVQEQTPLDNEAAQRTTSVYLVERVIPMLPRLLCDRLCSLNPNEDRLTYSVIWTMNEEGEILDEQFARSIIRSCVKLSYEHAQDIIENPNKDFKAEDFPAISNNFSVNDITRTVSELYGISKILRSKRTGALTLNQPKLQYQIKTDSKMPMSFSVYQQKESNRLVEEYMLLANMQVARKLCSTDRIHDKVILRRHPAPNTTTLQNTIKMLTSSGIKLDGQSSNDISKAVQSVQDESAKKLLIHLLAKSMQLAIYCCASCVPDSNYSHYALNVNFYTHFTSPIRRYPDILVHRLLGAVLDYNDNLYQTPGALEQIAQLCNEKKMNAKTCSERSAELYLAVLIREYGTISDEAVIVGVKDESLDVYLFRIGVALRVGINNLPLDHPRTSYKKISNDQAGELTIYWKQNEPPQTIKQVLKPFDTVNVDIMSEFDTNMKRLKLTAQLRHPNAEKLTTLANLCTSTLPHLNIAVQQRQDFDPYAEY</sequence>
<keyword evidence="8" id="KW-0460">Magnesium</keyword>
<dbReference type="EMBL" id="CAJNOV010004114">
    <property type="protein sequence ID" value="CAF1163197.1"/>
    <property type="molecule type" value="Genomic_DNA"/>
</dbReference>
<evidence type="ECO:0000256" key="4">
    <source>
        <dbReference type="ARBA" id="ARBA00022722"/>
    </source>
</evidence>
<accession>A0A816D8X2</accession>
<dbReference type="Pfam" id="PF17849">
    <property type="entry name" value="OB_Dis3"/>
    <property type="match status" value="1"/>
</dbReference>
<dbReference type="SMART" id="SM00955">
    <property type="entry name" value="RNB"/>
    <property type="match status" value="1"/>
</dbReference>
<feature type="compositionally biased region" description="Polar residues" evidence="11">
    <location>
        <begin position="209"/>
        <end position="219"/>
    </location>
</feature>
<keyword evidence="6" id="KW-0378">Hydrolase</keyword>
<reference evidence="14" key="1">
    <citation type="submission" date="2021-02" db="EMBL/GenBank/DDBJ databases">
        <authorList>
            <person name="Nowell W R."/>
        </authorList>
    </citation>
    <scope>NUCLEOTIDE SEQUENCE</scope>
</reference>
<dbReference type="GO" id="GO:0000932">
    <property type="term" value="C:P-body"/>
    <property type="evidence" value="ECO:0007669"/>
    <property type="project" value="TreeGrafter"/>
</dbReference>
<dbReference type="Pfam" id="PF17877">
    <property type="entry name" value="Dis3l2_C_term"/>
    <property type="match status" value="1"/>
</dbReference>
<evidence type="ECO:0000256" key="7">
    <source>
        <dbReference type="ARBA" id="ARBA00022839"/>
    </source>
</evidence>
<dbReference type="EMBL" id="CAJNOW010014255">
    <property type="protein sequence ID" value="CAF1631368.1"/>
    <property type="molecule type" value="Genomic_DNA"/>
</dbReference>
<dbReference type="InterPro" id="IPR050180">
    <property type="entry name" value="RNR_Ribonuclease"/>
</dbReference>
<comment type="similarity">
    <text evidence="2 10">Belongs to the RNR ribonuclease family.</text>
</comment>
<comment type="subcellular location">
    <subcellularLocation>
        <location evidence="1">Cytoplasm</location>
    </subcellularLocation>
</comment>
<keyword evidence="4" id="KW-0540">Nuclease</keyword>
<evidence type="ECO:0000313" key="15">
    <source>
        <dbReference type="EMBL" id="CAF2087928.1"/>
    </source>
</evidence>
<evidence type="ECO:0000256" key="3">
    <source>
        <dbReference type="ARBA" id="ARBA00022490"/>
    </source>
</evidence>
<feature type="compositionally biased region" description="Low complexity" evidence="11">
    <location>
        <begin position="66"/>
        <end position="79"/>
    </location>
</feature>
<dbReference type="GO" id="GO:0046872">
    <property type="term" value="F:metal ion binding"/>
    <property type="evidence" value="ECO:0007669"/>
    <property type="project" value="UniProtKB-KW"/>
</dbReference>
<dbReference type="InterPro" id="IPR012340">
    <property type="entry name" value="NA-bd_OB-fold"/>
</dbReference>
<dbReference type="FunFam" id="2.40.50.700:FF:000003">
    <property type="entry name" value="DIS3-like exonuclease 2"/>
    <property type="match status" value="1"/>
</dbReference>
<evidence type="ECO:0000256" key="1">
    <source>
        <dbReference type="ARBA" id="ARBA00004496"/>
    </source>
</evidence>
<feature type="domain" description="RNB" evidence="12">
    <location>
        <begin position="391"/>
        <end position="735"/>
    </location>
</feature>
<evidence type="ECO:0000259" key="12">
    <source>
        <dbReference type="SMART" id="SM00955"/>
    </source>
</evidence>
<evidence type="ECO:0000256" key="2">
    <source>
        <dbReference type="ARBA" id="ARBA00005785"/>
    </source>
</evidence>
<dbReference type="InterPro" id="IPR022966">
    <property type="entry name" value="RNase_II/R_CS"/>
</dbReference>
<keyword evidence="7" id="KW-0269">Exonuclease</keyword>
<dbReference type="Proteomes" id="UP000663824">
    <property type="component" value="Unassembled WGS sequence"/>
</dbReference>
<feature type="region of interest" description="Disordered" evidence="11">
    <location>
        <begin position="1"/>
        <end position="54"/>
    </location>
</feature>
<dbReference type="GO" id="GO:0006402">
    <property type="term" value="P:mRNA catabolic process"/>
    <property type="evidence" value="ECO:0007669"/>
    <property type="project" value="TreeGrafter"/>
</dbReference>
<keyword evidence="5" id="KW-0479">Metal-binding</keyword>
<dbReference type="PANTHER" id="PTHR23355:SF9">
    <property type="entry name" value="DIS3-LIKE EXONUCLEASE 2"/>
    <property type="match status" value="1"/>
</dbReference>
<evidence type="ECO:0000313" key="14">
    <source>
        <dbReference type="EMBL" id="CAF1631368.1"/>
    </source>
</evidence>
<organism evidence="14 16">
    <name type="scientific">Rotaria magnacalcarata</name>
    <dbReference type="NCBI Taxonomy" id="392030"/>
    <lineage>
        <taxon>Eukaryota</taxon>
        <taxon>Metazoa</taxon>
        <taxon>Spiralia</taxon>
        <taxon>Gnathifera</taxon>
        <taxon>Rotifera</taxon>
        <taxon>Eurotatoria</taxon>
        <taxon>Bdelloidea</taxon>
        <taxon>Philodinida</taxon>
        <taxon>Philodinidae</taxon>
        <taxon>Rotaria</taxon>
    </lineage>
</organism>
<dbReference type="OrthoDB" id="372421at2759"/>
<dbReference type="InterPro" id="IPR041505">
    <property type="entry name" value="Dis3_CSD2"/>
</dbReference>
<evidence type="ECO:0000256" key="10">
    <source>
        <dbReference type="RuleBase" id="RU003901"/>
    </source>
</evidence>
<evidence type="ECO:0000256" key="6">
    <source>
        <dbReference type="ARBA" id="ARBA00022801"/>
    </source>
</evidence>
<dbReference type="Gene3D" id="2.40.50.140">
    <property type="entry name" value="Nucleic acid-binding proteins"/>
    <property type="match status" value="1"/>
</dbReference>
<feature type="compositionally biased region" description="Polar residues" evidence="11">
    <location>
        <begin position="80"/>
        <end position="104"/>
    </location>
</feature>